<sequence>MDPNPEIEKYARAKIEEQHPDLPLHLSLLKPDGGCINPHCYMKIFEEEGKAQKLTEALASGETLVRKLHRIRNKELVKFIDKDFNGIKDIHVISKATIGVVADAESNLLNHSFLDMVGTAGEVKHAEELILDNILKSYSCICYPIILMPPGICWDKINIPLHKVCRVLGTYGSNLLRIEVETKTWIKIEQGPSPGVWEWERVVNVFGPKENVNKAKSVIQSVISDQPGELSATEALNEFLKQFKEPSCSELIDTIEESNKKKKQKVGEHNWGQTFLRVKKSDREGSKETEGKSEFKVPTWSQTFGHGTSNSPGGSKQTKEGNEYDNDDESGEVEKEKQQPLQAEEGGSGSGSGSTEKEKKKMDVVVDKGKQHMKSEDE</sequence>
<dbReference type="SUPFAM" id="SSF54791">
    <property type="entry name" value="Eukaryotic type KH-domain (KH-domain type I)"/>
    <property type="match status" value="1"/>
</dbReference>
<keyword evidence="5" id="KW-1185">Reference proteome</keyword>
<dbReference type="GO" id="GO:0003723">
    <property type="term" value="F:RNA binding"/>
    <property type="evidence" value="ECO:0007669"/>
    <property type="project" value="UniProtKB-UniRule"/>
</dbReference>
<dbReference type="CDD" id="cd00105">
    <property type="entry name" value="KH-I"/>
    <property type="match status" value="1"/>
</dbReference>
<reference evidence="4" key="1">
    <citation type="submission" date="2023-04" db="EMBL/GenBank/DDBJ databases">
        <authorList>
            <person name="Vijverberg K."/>
            <person name="Xiong W."/>
            <person name="Schranz E."/>
        </authorList>
    </citation>
    <scope>NUCLEOTIDE SEQUENCE</scope>
</reference>
<evidence type="ECO:0000259" key="3">
    <source>
        <dbReference type="SMART" id="SM00322"/>
    </source>
</evidence>
<keyword evidence="1" id="KW-0694">RNA-binding</keyword>
<feature type="domain" description="K Homology" evidence="3">
    <location>
        <begin position="151"/>
        <end position="224"/>
    </location>
</feature>
<dbReference type="Pfam" id="PF00013">
    <property type="entry name" value="KH_1"/>
    <property type="match status" value="1"/>
</dbReference>
<dbReference type="InterPro" id="IPR004088">
    <property type="entry name" value="KH_dom_type_1"/>
</dbReference>
<evidence type="ECO:0000313" key="5">
    <source>
        <dbReference type="Proteomes" id="UP001177003"/>
    </source>
</evidence>
<evidence type="ECO:0000256" key="1">
    <source>
        <dbReference type="PROSITE-ProRule" id="PRU00117"/>
    </source>
</evidence>
<dbReference type="Gene3D" id="3.30.1370.10">
    <property type="entry name" value="K Homology domain, type 1"/>
    <property type="match status" value="1"/>
</dbReference>
<dbReference type="SMART" id="SM00322">
    <property type="entry name" value="KH"/>
    <property type="match status" value="1"/>
</dbReference>
<dbReference type="PROSITE" id="PS50084">
    <property type="entry name" value="KH_TYPE_1"/>
    <property type="match status" value="1"/>
</dbReference>
<feature type="compositionally biased region" description="Polar residues" evidence="2">
    <location>
        <begin position="299"/>
        <end position="316"/>
    </location>
</feature>
<evidence type="ECO:0000256" key="2">
    <source>
        <dbReference type="SAM" id="MobiDB-lite"/>
    </source>
</evidence>
<feature type="compositionally biased region" description="Basic and acidic residues" evidence="2">
    <location>
        <begin position="355"/>
        <end position="378"/>
    </location>
</feature>
<dbReference type="InterPro" id="IPR036612">
    <property type="entry name" value="KH_dom_type_1_sf"/>
</dbReference>
<evidence type="ECO:0000313" key="4">
    <source>
        <dbReference type="EMBL" id="CAI9304487.1"/>
    </source>
</evidence>
<name>A0AA36A6K0_LACSI</name>
<gene>
    <name evidence="4" type="ORF">LSALG_LOCUS42860</name>
</gene>
<organism evidence="4 5">
    <name type="scientific">Lactuca saligna</name>
    <name type="common">Willowleaf lettuce</name>
    <dbReference type="NCBI Taxonomy" id="75948"/>
    <lineage>
        <taxon>Eukaryota</taxon>
        <taxon>Viridiplantae</taxon>
        <taxon>Streptophyta</taxon>
        <taxon>Embryophyta</taxon>
        <taxon>Tracheophyta</taxon>
        <taxon>Spermatophyta</taxon>
        <taxon>Magnoliopsida</taxon>
        <taxon>eudicotyledons</taxon>
        <taxon>Gunneridae</taxon>
        <taxon>Pentapetalae</taxon>
        <taxon>asterids</taxon>
        <taxon>campanulids</taxon>
        <taxon>Asterales</taxon>
        <taxon>Asteraceae</taxon>
        <taxon>Cichorioideae</taxon>
        <taxon>Cichorieae</taxon>
        <taxon>Lactucinae</taxon>
        <taxon>Lactuca</taxon>
    </lineage>
</organism>
<dbReference type="EMBL" id="OX465085">
    <property type="protein sequence ID" value="CAI9304487.1"/>
    <property type="molecule type" value="Genomic_DNA"/>
</dbReference>
<proteinExistence type="predicted"/>
<dbReference type="InterPro" id="IPR004087">
    <property type="entry name" value="KH_dom"/>
</dbReference>
<protein>
    <recommendedName>
        <fullName evidence="3">K Homology domain-containing protein</fullName>
    </recommendedName>
</protein>
<accession>A0AA36A6K0</accession>
<feature type="compositionally biased region" description="Basic and acidic residues" evidence="2">
    <location>
        <begin position="279"/>
        <end position="295"/>
    </location>
</feature>
<dbReference type="AlphaFoldDB" id="A0AA36A6K0"/>
<feature type="region of interest" description="Disordered" evidence="2">
    <location>
        <begin position="277"/>
        <end position="378"/>
    </location>
</feature>
<dbReference type="Proteomes" id="UP001177003">
    <property type="component" value="Chromosome 9"/>
</dbReference>